<feature type="compositionally biased region" description="Low complexity" evidence="10">
    <location>
        <begin position="49"/>
        <end position="67"/>
    </location>
</feature>
<keyword evidence="6" id="KW-0564">Palmitate</keyword>
<keyword evidence="16" id="KW-1185">Reference proteome</keyword>
<evidence type="ECO:0000256" key="6">
    <source>
        <dbReference type="ARBA" id="ARBA00023139"/>
    </source>
</evidence>
<dbReference type="Pfam" id="PF17483">
    <property type="entry name" value="TbpB_C"/>
    <property type="match status" value="1"/>
</dbReference>
<evidence type="ECO:0000259" key="14">
    <source>
        <dbReference type="Pfam" id="PF17484"/>
    </source>
</evidence>
<dbReference type="InterPro" id="IPR035316">
    <property type="entry name" value="TbpB_C-lobe"/>
</dbReference>
<keyword evidence="7" id="KW-0998">Cell outer membrane</keyword>
<evidence type="ECO:0000256" key="5">
    <source>
        <dbReference type="ARBA" id="ARBA00023136"/>
    </source>
</evidence>
<dbReference type="EMBL" id="JBJJXE010000012">
    <property type="protein sequence ID" value="MFL1732808.1"/>
    <property type="molecule type" value="Genomic_DNA"/>
</dbReference>
<feature type="chain" id="PRO_5045892113" description="Transferrin-binding protein B" evidence="11">
    <location>
        <begin position="23"/>
        <end position="635"/>
    </location>
</feature>
<reference evidence="15 16" key="1">
    <citation type="submission" date="2024-11" db="EMBL/GenBank/DDBJ databases">
        <title>First Report of Moraxella oculi in Brazil in an Infectious Bovine Keratoconjunctivitis Outbreak.</title>
        <authorList>
            <person name="Carvalho C.V."/>
            <person name="Domingues R."/>
            <person name="Coutinho C."/>
            <person name="Honorio N.T.B.S."/>
            <person name="Faza D.R.L.R."/>
            <person name="Carvalho W.A."/>
            <person name="Machado A.B.F."/>
            <person name="Martins M.F."/>
            <person name="Gaspar E.B."/>
        </authorList>
    </citation>
    <scope>NUCLEOTIDE SEQUENCE [LARGE SCALE GENOMIC DNA]</scope>
    <source>
        <strain evidence="15 16">2117LE</strain>
    </source>
</reference>
<accession>A0ABW8U6Q7</accession>
<evidence type="ECO:0000256" key="7">
    <source>
        <dbReference type="ARBA" id="ARBA00023237"/>
    </source>
</evidence>
<comment type="subcellular location">
    <subcellularLocation>
        <location evidence="2">Cell outer membrane</location>
        <topology evidence="2">Lipid-anchor</topology>
    </subcellularLocation>
    <subcellularLocation>
        <location evidence="1">Cell surface</location>
    </subcellularLocation>
</comment>
<keyword evidence="8" id="KW-0449">Lipoprotein</keyword>
<keyword evidence="4" id="KW-0843">Virulence</keyword>
<evidence type="ECO:0000256" key="2">
    <source>
        <dbReference type="ARBA" id="ARBA00004459"/>
    </source>
</evidence>
<comment type="caution">
    <text evidence="15">The sequence shown here is derived from an EMBL/GenBank/DDBJ whole genome shotgun (WGS) entry which is preliminary data.</text>
</comment>
<dbReference type="Gene3D" id="2.40.160.90">
    <property type="match status" value="2"/>
</dbReference>
<dbReference type="Pfam" id="PF01298">
    <property type="entry name" value="TbpB_B_D"/>
    <property type="match status" value="2"/>
</dbReference>
<evidence type="ECO:0000256" key="3">
    <source>
        <dbReference type="ARBA" id="ARBA00022729"/>
    </source>
</evidence>
<dbReference type="Gene3D" id="2.40.128.250">
    <property type="match status" value="1"/>
</dbReference>
<organism evidence="15 16">
    <name type="scientific">Moraxella oculi</name>
    <dbReference type="NCBI Taxonomy" id="2940516"/>
    <lineage>
        <taxon>Bacteria</taxon>
        <taxon>Pseudomonadati</taxon>
        <taxon>Pseudomonadota</taxon>
        <taxon>Gammaproteobacteria</taxon>
        <taxon>Moraxellales</taxon>
        <taxon>Moraxellaceae</taxon>
        <taxon>Moraxella</taxon>
    </lineage>
</organism>
<evidence type="ECO:0000256" key="10">
    <source>
        <dbReference type="SAM" id="MobiDB-lite"/>
    </source>
</evidence>
<feature type="domain" description="Transferrin-binding protein B N-lobe handle" evidence="14">
    <location>
        <begin position="68"/>
        <end position="203"/>
    </location>
</feature>
<keyword evidence="5" id="KW-0472">Membrane</keyword>
<protein>
    <recommendedName>
        <fullName evidence="9">Transferrin-binding protein B</fullName>
    </recommendedName>
</protein>
<dbReference type="RefSeq" id="WP_407069342.1">
    <property type="nucleotide sequence ID" value="NZ_JBJJXE010000012.1"/>
</dbReference>
<evidence type="ECO:0000256" key="8">
    <source>
        <dbReference type="ARBA" id="ARBA00023288"/>
    </source>
</evidence>
<dbReference type="Pfam" id="PF17484">
    <property type="entry name" value="TbpB_A"/>
    <property type="match status" value="1"/>
</dbReference>
<name>A0ABW8U6Q7_9GAMM</name>
<feature type="domain" description="Transferrin-binding protein B C-lobe/N-lobe beta-barrel" evidence="12">
    <location>
        <begin position="208"/>
        <end position="370"/>
    </location>
</feature>
<evidence type="ECO:0000259" key="13">
    <source>
        <dbReference type="Pfam" id="PF17483"/>
    </source>
</evidence>
<evidence type="ECO:0000313" key="15">
    <source>
        <dbReference type="EMBL" id="MFL1732808.1"/>
    </source>
</evidence>
<dbReference type="InterPro" id="IPR038669">
    <property type="entry name" value="TbpB_N-lobe_sf"/>
</dbReference>
<dbReference type="Gene3D" id="2.40.128.240">
    <property type="match status" value="1"/>
</dbReference>
<dbReference type="SUPFAM" id="SSF56925">
    <property type="entry name" value="OMPA-like"/>
    <property type="match status" value="2"/>
</dbReference>
<dbReference type="PROSITE" id="PS51257">
    <property type="entry name" value="PROKAR_LIPOPROTEIN"/>
    <property type="match status" value="1"/>
</dbReference>
<evidence type="ECO:0000256" key="9">
    <source>
        <dbReference type="ARBA" id="ARBA00023628"/>
    </source>
</evidence>
<feature type="signal peptide" evidence="11">
    <location>
        <begin position="1"/>
        <end position="22"/>
    </location>
</feature>
<dbReference type="InterPro" id="IPR011250">
    <property type="entry name" value="OMP/PagP_B-barrel"/>
</dbReference>
<feature type="compositionally biased region" description="Basic and acidic residues" evidence="10">
    <location>
        <begin position="73"/>
        <end position="83"/>
    </location>
</feature>
<evidence type="ECO:0000256" key="11">
    <source>
        <dbReference type="SAM" id="SignalP"/>
    </source>
</evidence>
<feature type="region of interest" description="Disordered" evidence="10">
    <location>
        <begin position="39"/>
        <end position="83"/>
    </location>
</feature>
<sequence length="635" mass="69148">MNISTRKLLSVLVSTLLLSACASNKGNFGLDGVNSIKPKGPVHAVPQNSTAPTASQTDTASTSAAPSYEDEQGERRKFDAEKSEPALGYQVEIPRRVFAMKAPAAEDLKADITADKIKPINHKLEDFPKVFKLEDRDGYVDDLGVSYSHDGRHKDTTRDLKFVRSGYAIAEKTIQFNPRRGPDRKQDPAGQYGYVFYQGSNPATMLPTTTATYKGTWDFVTNAVSTRKSLPEGFTNDMMNYGPKGNTAGATSLDADFNRGRDEHNKDKPVGLTSEFHVNFSDKTMKGTLKQNHGATSEKIDQVITDRYTIDAKLQGNRFVGTAEAKNKEHELFGKDGALEGGFFGKKAQELAGKFLANDNSLFGVFAGKRNELSDDQLETKFDAISIDSKSLTKSDMDTFGQVSHLLIDGKLLSLLPKDMNSFAQMAFNDTRQVEHNGKKLSVTVCCNNLDYIKFGSYSDVDSSSSETTTILKDGKLFLVGERTAVSELPTGTAHYRGTWEGNIESKGVSGRRWSESATGAKSIFEVNFGSKTLTGKLIGNNGLEDNPILKLDGKIEGNGFSGKAKTQDKGFNLDSTGSSDTVHINADFVGGFYGPKATELGGFIHSNEGEDKVGIVFGGKRQTDKTQTTTIEKK</sequence>
<dbReference type="Proteomes" id="UP001624684">
    <property type="component" value="Unassembled WGS sequence"/>
</dbReference>
<dbReference type="InterPro" id="IPR001677">
    <property type="entry name" value="TbpB_B_D"/>
</dbReference>
<evidence type="ECO:0000256" key="4">
    <source>
        <dbReference type="ARBA" id="ARBA00023026"/>
    </source>
</evidence>
<feature type="domain" description="Transferrin-binding protein B C-lobe handle" evidence="13">
    <location>
        <begin position="382"/>
        <end position="484"/>
    </location>
</feature>
<gene>
    <name evidence="15" type="ORF">ACJHVH_07365</name>
</gene>
<dbReference type="InterPro" id="IPR035313">
    <property type="entry name" value="TbpB_N-lobe"/>
</dbReference>
<keyword evidence="3 11" id="KW-0732">Signal</keyword>
<dbReference type="InterPro" id="IPR038197">
    <property type="entry name" value="TbpB_C-lobe_sf"/>
</dbReference>
<evidence type="ECO:0000313" key="16">
    <source>
        <dbReference type="Proteomes" id="UP001624684"/>
    </source>
</evidence>
<evidence type="ECO:0000256" key="1">
    <source>
        <dbReference type="ARBA" id="ARBA00004241"/>
    </source>
</evidence>
<evidence type="ECO:0000259" key="12">
    <source>
        <dbReference type="Pfam" id="PF01298"/>
    </source>
</evidence>
<proteinExistence type="predicted"/>
<feature type="domain" description="Transferrin-binding protein B C-lobe/N-lobe beta-barrel" evidence="12">
    <location>
        <begin position="490"/>
        <end position="622"/>
    </location>
</feature>